<reference evidence="1 2" key="1">
    <citation type="submission" date="2018-09" db="EMBL/GenBank/DDBJ databases">
        <title>Yersinia kristensenii subsp. rochesterensis subsp. nov., Isolated from Human Feces.</title>
        <authorList>
            <person name="Cunningham S.A."/>
            <person name="Jeraldo P."/>
            <person name="Patel R."/>
        </authorList>
    </citation>
    <scope>NUCLEOTIDE SEQUENCE [LARGE SCALE GENOMIC DNA]</scope>
    <source>
        <strain evidence="1 2">ATCC BAA-2637</strain>
    </source>
</reference>
<dbReference type="InterPro" id="IPR016181">
    <property type="entry name" value="Acyl_CoA_acyltransferase"/>
</dbReference>
<dbReference type="Gene3D" id="2.60.20.10">
    <property type="entry name" value="Crystallins"/>
    <property type="match status" value="2"/>
</dbReference>
<accession>A0A8D4N2E1</accession>
<proteinExistence type="predicted"/>
<dbReference type="SUPFAM" id="SSF55729">
    <property type="entry name" value="Acyl-CoA N-acyltransferases (Nat)"/>
    <property type="match status" value="1"/>
</dbReference>
<dbReference type="GO" id="GO:0016740">
    <property type="term" value="F:transferase activity"/>
    <property type="evidence" value="ECO:0007669"/>
    <property type="project" value="UniProtKB-KW"/>
</dbReference>
<protein>
    <submittedName>
        <fullName evidence="1">GNAT family N-acetyltransferase</fullName>
    </submittedName>
</protein>
<organism evidence="1 2">
    <name type="scientific">Yersinia rochesterensis</name>
    <dbReference type="NCBI Taxonomy" id="1604335"/>
    <lineage>
        <taxon>Bacteria</taxon>
        <taxon>Pseudomonadati</taxon>
        <taxon>Pseudomonadota</taxon>
        <taxon>Gammaproteobacteria</taxon>
        <taxon>Enterobacterales</taxon>
        <taxon>Yersiniaceae</taxon>
        <taxon>Yersinia</taxon>
    </lineage>
</organism>
<dbReference type="Pfam" id="PF03995">
    <property type="entry name" value="Inhibitor_I36"/>
    <property type="match status" value="1"/>
</dbReference>
<name>A0A8D4N2E1_9GAMM</name>
<dbReference type="Proteomes" id="UP000265864">
    <property type="component" value="Chromosome"/>
</dbReference>
<dbReference type="Gene3D" id="3.40.630.30">
    <property type="match status" value="1"/>
</dbReference>
<sequence length="817" mass="92475">MRIVIKLLIMIVSIISQPAYSYKAKVCFYELADFGGESFCSAESESNSVFNDGFNNKIESISVPPGMIVTLYDGVDFSGKKTTLKNDINLPELKLSGLYNTINSYEIEPAICFYTEDKFQGDSTCLASNQQIDLYNDSEPLIESGREVLPIHNDSIKSITVPQGMMAKIYKNDNFHSPFFSLTESMANHSLKALRMSDAITSIRVSKNEGLSCDQQCVISDSYRIDLIDAFGKYWDDERLKNKQILLVFNTSDLGEHDNYTLNLYNGPNITLNKRQIILSDHKMTNKFYFDRYINIDNLSFIIQIQKDTVQTQFVQTLKHNVVDTSPIISFNWDSETNIQPEIIINNFNEDTPLILEKSILTADTGDKRWEKRDLTQISQIICFFTPFLNIYNYITQDKCQQLDSIVFSADKFFHSNTKGKTLHIAGKSTPLKNNDFVDKEISDSISNNMNLTYIDNTTYSQSLSLPATIKACNISIYSILSSRQIRQVRPPCIDWTLDIMTDFTLLFGNSLETWNSDFFGRVIDSTIRTGSTGVAVQNTELESRLIKNIREKITDNSHENSIRNVKSAFDYAQLSYINYSIYYSSSENPSAVELLPLGIYELLLDTFIYTPTIPTIMEQGIAVEHPELEFEVEIIPTLSPEEEKRLSDIEIANSQAMRKKLRETIAQWGQEYQGTHMEEASAASASDTNTSLSKLLHAGHIVTSIIHRRLLIQRPGEIYVVVKLRGQIVTIIVADRFNSRNEVELVASATFPNFVLSPDRDGTVRGAGTAAVRELARYLQQQSARTLYSEVISQPSARVKQKVGFTFIGAAFNDEL</sequence>
<dbReference type="InterPro" id="IPR011024">
    <property type="entry name" value="G_crystallin-like"/>
</dbReference>
<dbReference type="SUPFAM" id="SSF49695">
    <property type="entry name" value="gamma-Crystallin-like"/>
    <property type="match status" value="2"/>
</dbReference>
<dbReference type="GeneID" id="82549846"/>
<dbReference type="RefSeq" id="WP_038636435.1">
    <property type="nucleotide sequence ID" value="NZ_CABHXM010000065.1"/>
</dbReference>
<dbReference type="EMBL" id="CP032482">
    <property type="protein sequence ID" value="AYD42880.1"/>
    <property type="molecule type" value="Genomic_DNA"/>
</dbReference>
<evidence type="ECO:0000313" key="1">
    <source>
        <dbReference type="EMBL" id="AYD42880.1"/>
    </source>
</evidence>
<dbReference type="AlphaFoldDB" id="A0A8D4N2E1"/>
<evidence type="ECO:0000313" key="2">
    <source>
        <dbReference type="Proteomes" id="UP000265864"/>
    </source>
</evidence>
<gene>
    <name evidence="1" type="ORF">DXZ79_03500</name>
</gene>
<keyword evidence="1" id="KW-0808">Transferase</keyword>